<dbReference type="SMART" id="SM00347">
    <property type="entry name" value="HTH_MARR"/>
    <property type="match status" value="1"/>
</dbReference>
<dbReference type="SUPFAM" id="SSF46785">
    <property type="entry name" value="Winged helix' DNA-binding domain"/>
    <property type="match status" value="1"/>
</dbReference>
<dbReference type="InterPro" id="IPR000835">
    <property type="entry name" value="HTH_MarR-typ"/>
</dbReference>
<name>A0ABW0ZTF6_9ACTN</name>
<dbReference type="InterPro" id="IPR039422">
    <property type="entry name" value="MarR/SlyA-like"/>
</dbReference>
<dbReference type="Pfam" id="PF12802">
    <property type="entry name" value="MarR_2"/>
    <property type="match status" value="1"/>
</dbReference>
<sequence length="150" mass="16582">MMKAEGPQPARLRHAPSWLLGQASMHSHRLIGERFAAEGVRGYHYRLLAALEEFGPSSQAALGRSTGIDRSDVVAALNEMAAKHLIERSPDPDDRRRNVITLTQVGSRHLKELDGVVTEIQDTLLAPLTPAERATLTDLLSRLVDHHTRP</sequence>
<evidence type="ECO:0000313" key="2">
    <source>
        <dbReference type="EMBL" id="MFC5744989.1"/>
    </source>
</evidence>
<dbReference type="InterPro" id="IPR036390">
    <property type="entry name" value="WH_DNA-bd_sf"/>
</dbReference>
<dbReference type="EMBL" id="JBHSON010000005">
    <property type="protein sequence ID" value="MFC5744989.1"/>
    <property type="molecule type" value="Genomic_DNA"/>
</dbReference>
<dbReference type="Proteomes" id="UP001596074">
    <property type="component" value="Unassembled WGS sequence"/>
</dbReference>
<evidence type="ECO:0000259" key="1">
    <source>
        <dbReference type="PROSITE" id="PS50995"/>
    </source>
</evidence>
<dbReference type="InterPro" id="IPR036388">
    <property type="entry name" value="WH-like_DNA-bd_sf"/>
</dbReference>
<proteinExistence type="predicted"/>
<dbReference type="PROSITE" id="PS50995">
    <property type="entry name" value="HTH_MARR_2"/>
    <property type="match status" value="1"/>
</dbReference>
<feature type="domain" description="HTH marR-type" evidence="1">
    <location>
        <begin position="1"/>
        <end position="145"/>
    </location>
</feature>
<dbReference type="RefSeq" id="WP_378280614.1">
    <property type="nucleotide sequence ID" value="NZ_JBHSON010000005.1"/>
</dbReference>
<gene>
    <name evidence="2" type="ORF">ACFPZN_05105</name>
</gene>
<dbReference type="PRINTS" id="PR00598">
    <property type="entry name" value="HTHMARR"/>
</dbReference>
<evidence type="ECO:0000313" key="3">
    <source>
        <dbReference type="Proteomes" id="UP001596074"/>
    </source>
</evidence>
<dbReference type="PANTHER" id="PTHR33164">
    <property type="entry name" value="TRANSCRIPTIONAL REGULATOR, MARR FAMILY"/>
    <property type="match status" value="1"/>
</dbReference>
<accession>A0ABW0ZTF6</accession>
<comment type="caution">
    <text evidence="2">The sequence shown here is derived from an EMBL/GenBank/DDBJ whole genome shotgun (WGS) entry which is preliminary data.</text>
</comment>
<keyword evidence="3" id="KW-1185">Reference proteome</keyword>
<protein>
    <submittedName>
        <fullName evidence="2">MarR family winged helix-turn-helix transcriptional regulator</fullName>
    </submittedName>
</protein>
<reference evidence="3" key="1">
    <citation type="journal article" date="2019" name="Int. J. Syst. Evol. Microbiol.">
        <title>The Global Catalogue of Microorganisms (GCM) 10K type strain sequencing project: providing services to taxonomists for standard genome sequencing and annotation.</title>
        <authorList>
            <consortium name="The Broad Institute Genomics Platform"/>
            <consortium name="The Broad Institute Genome Sequencing Center for Infectious Disease"/>
            <person name="Wu L."/>
            <person name="Ma J."/>
        </authorList>
    </citation>
    <scope>NUCLEOTIDE SEQUENCE [LARGE SCALE GENOMIC DNA]</scope>
    <source>
        <strain evidence="3">KCTC 42087</strain>
    </source>
</reference>
<organism evidence="2 3">
    <name type="scientific">Actinomadura rugatobispora</name>
    <dbReference type="NCBI Taxonomy" id="1994"/>
    <lineage>
        <taxon>Bacteria</taxon>
        <taxon>Bacillati</taxon>
        <taxon>Actinomycetota</taxon>
        <taxon>Actinomycetes</taxon>
        <taxon>Streptosporangiales</taxon>
        <taxon>Thermomonosporaceae</taxon>
        <taxon>Actinomadura</taxon>
    </lineage>
</organism>
<dbReference type="Gene3D" id="1.10.10.10">
    <property type="entry name" value="Winged helix-like DNA-binding domain superfamily/Winged helix DNA-binding domain"/>
    <property type="match status" value="1"/>
</dbReference>
<dbReference type="PANTHER" id="PTHR33164:SF95">
    <property type="entry name" value="TRANSCRIPTIONAL REGULATOR"/>
    <property type="match status" value="1"/>
</dbReference>